<name>A0A532UYW0_UNCT6</name>
<feature type="region of interest" description="Disordered" evidence="1">
    <location>
        <begin position="134"/>
        <end position="161"/>
    </location>
</feature>
<dbReference type="Gene3D" id="1.20.120.1490">
    <property type="match status" value="1"/>
</dbReference>
<accession>A0A532UYW0</accession>
<dbReference type="InterPro" id="IPR025961">
    <property type="entry name" value="Metal_resist"/>
</dbReference>
<feature type="compositionally biased region" description="Basic and acidic residues" evidence="1">
    <location>
        <begin position="151"/>
        <end position="161"/>
    </location>
</feature>
<evidence type="ECO:0000313" key="2">
    <source>
        <dbReference type="EMBL" id="TKJ40141.1"/>
    </source>
</evidence>
<dbReference type="Proteomes" id="UP000317778">
    <property type="component" value="Unassembled WGS sequence"/>
</dbReference>
<dbReference type="AlphaFoldDB" id="A0A532UYW0"/>
<dbReference type="Pfam" id="PF13801">
    <property type="entry name" value="Metal_resist"/>
    <property type="match status" value="1"/>
</dbReference>
<dbReference type="GO" id="GO:0042597">
    <property type="term" value="C:periplasmic space"/>
    <property type="evidence" value="ECO:0007669"/>
    <property type="project" value="InterPro"/>
</dbReference>
<evidence type="ECO:0000313" key="3">
    <source>
        <dbReference type="Proteomes" id="UP000317778"/>
    </source>
</evidence>
<gene>
    <name evidence="2" type="ORF">CEE36_09770</name>
</gene>
<evidence type="ECO:0000256" key="1">
    <source>
        <dbReference type="SAM" id="MobiDB-lite"/>
    </source>
</evidence>
<dbReference type="EMBL" id="NJBO01000020">
    <property type="protein sequence ID" value="TKJ40141.1"/>
    <property type="molecule type" value="Genomic_DNA"/>
</dbReference>
<dbReference type="CDD" id="cd09916">
    <property type="entry name" value="CpxP_like"/>
    <property type="match status" value="1"/>
</dbReference>
<organism evidence="2 3">
    <name type="scientific">candidate division TA06 bacterium B3_TA06</name>
    <dbReference type="NCBI Taxonomy" id="2012487"/>
    <lineage>
        <taxon>Bacteria</taxon>
        <taxon>Bacteria division TA06</taxon>
    </lineage>
</organism>
<dbReference type="InterPro" id="IPR012899">
    <property type="entry name" value="LTXXQ"/>
</dbReference>
<proteinExistence type="predicted"/>
<evidence type="ECO:0008006" key="4">
    <source>
        <dbReference type="Google" id="ProtNLM"/>
    </source>
</evidence>
<reference evidence="2 3" key="1">
    <citation type="submission" date="2017-06" db="EMBL/GenBank/DDBJ databases">
        <title>Novel microbial phyla capable of carbon fixation and sulfur reduction in deep-sea sediments.</title>
        <authorList>
            <person name="Huang J."/>
            <person name="Baker B."/>
            <person name="Wang Y."/>
        </authorList>
    </citation>
    <scope>NUCLEOTIDE SEQUENCE [LARGE SCALE GENOMIC DNA]</scope>
    <source>
        <strain evidence="2">B3_TA06</strain>
    </source>
</reference>
<sequence length="161" mass="17995">MLRIAAALPLILVGLFGAPRGQHEGPGHFGGLRLGLLLTPQAAEELNLTEDQQDKLKELCYSHQEKVLEIKQKIEREQLELRKLMDADEPNESKIKAKIREIGSLRTDLQLSQVDLYFAARNILTDEQIEKMESLRHAGRRGPEGSGHGSGRGERSPAPER</sequence>
<protein>
    <recommendedName>
        <fullName evidence="4">Periplasmic heavy metal sensor</fullName>
    </recommendedName>
</protein>
<comment type="caution">
    <text evidence="2">The sequence shown here is derived from an EMBL/GenBank/DDBJ whole genome shotgun (WGS) entry which is preliminary data.</text>
</comment>